<comment type="caution">
    <text evidence="2">The sequence shown here is derived from an EMBL/GenBank/DDBJ whole genome shotgun (WGS) entry which is preliminary data.</text>
</comment>
<sequence>PDPSKVEKVQNYPVPENITTLREFIGLALYYQCFIKDFTKIHLTTSPILTYPNFDKPFILFTDASSIGLGAVLSQKDSEGREKVIAYANRRVNETEA</sequence>
<dbReference type="SUPFAM" id="SSF56672">
    <property type="entry name" value="DNA/RNA polymerases"/>
    <property type="match status" value="1"/>
</dbReference>
<name>A0A9N9EXQ8_9GLOM</name>
<gene>
    <name evidence="2" type="ORF">AGERDE_LOCUS13121</name>
</gene>
<organism evidence="2 3">
    <name type="scientific">Ambispora gerdemannii</name>
    <dbReference type="NCBI Taxonomy" id="144530"/>
    <lineage>
        <taxon>Eukaryota</taxon>
        <taxon>Fungi</taxon>
        <taxon>Fungi incertae sedis</taxon>
        <taxon>Mucoromycota</taxon>
        <taxon>Glomeromycotina</taxon>
        <taxon>Glomeromycetes</taxon>
        <taxon>Archaeosporales</taxon>
        <taxon>Ambisporaceae</taxon>
        <taxon>Ambispora</taxon>
    </lineage>
</organism>
<accession>A0A9N9EXQ8</accession>
<feature type="non-terminal residue" evidence="2">
    <location>
        <position position="97"/>
    </location>
</feature>
<dbReference type="InterPro" id="IPR041577">
    <property type="entry name" value="RT_RNaseH_2"/>
</dbReference>
<dbReference type="Pfam" id="PF17919">
    <property type="entry name" value="RT_RNaseH_2"/>
    <property type="match status" value="1"/>
</dbReference>
<dbReference type="PANTHER" id="PTHR34072">
    <property type="entry name" value="ENZYMATIC POLYPROTEIN-RELATED"/>
    <property type="match status" value="1"/>
</dbReference>
<dbReference type="InterPro" id="IPR043502">
    <property type="entry name" value="DNA/RNA_pol_sf"/>
</dbReference>
<dbReference type="AlphaFoldDB" id="A0A9N9EXQ8"/>
<dbReference type="PANTHER" id="PTHR34072:SF49">
    <property type="entry name" value="RIBONUCLEASE H"/>
    <property type="match status" value="1"/>
</dbReference>
<evidence type="ECO:0000313" key="2">
    <source>
        <dbReference type="EMBL" id="CAG8691495.1"/>
    </source>
</evidence>
<keyword evidence="3" id="KW-1185">Reference proteome</keyword>
<dbReference type="Gene3D" id="3.30.70.270">
    <property type="match status" value="1"/>
</dbReference>
<proteinExistence type="predicted"/>
<feature type="domain" description="Reverse transcriptase/retrotransposon-derived protein RNase H-like" evidence="1">
    <location>
        <begin position="40"/>
        <end position="96"/>
    </location>
</feature>
<protein>
    <submittedName>
        <fullName evidence="2">10635_t:CDS:1</fullName>
    </submittedName>
</protein>
<reference evidence="2" key="1">
    <citation type="submission" date="2021-06" db="EMBL/GenBank/DDBJ databases">
        <authorList>
            <person name="Kallberg Y."/>
            <person name="Tangrot J."/>
            <person name="Rosling A."/>
        </authorList>
    </citation>
    <scope>NUCLEOTIDE SEQUENCE</scope>
    <source>
        <strain evidence="2">MT106</strain>
    </source>
</reference>
<dbReference type="Proteomes" id="UP000789831">
    <property type="component" value="Unassembled WGS sequence"/>
</dbReference>
<evidence type="ECO:0000313" key="3">
    <source>
        <dbReference type="Proteomes" id="UP000789831"/>
    </source>
</evidence>
<feature type="non-terminal residue" evidence="2">
    <location>
        <position position="1"/>
    </location>
</feature>
<dbReference type="EMBL" id="CAJVPL010014654">
    <property type="protein sequence ID" value="CAG8691495.1"/>
    <property type="molecule type" value="Genomic_DNA"/>
</dbReference>
<dbReference type="Gene3D" id="3.10.20.370">
    <property type="match status" value="1"/>
</dbReference>
<evidence type="ECO:0000259" key="1">
    <source>
        <dbReference type="Pfam" id="PF17919"/>
    </source>
</evidence>
<dbReference type="OrthoDB" id="2254302at2759"/>
<dbReference type="InterPro" id="IPR043128">
    <property type="entry name" value="Rev_trsase/Diguanyl_cyclase"/>
</dbReference>